<dbReference type="InterPro" id="IPR036322">
    <property type="entry name" value="WD40_repeat_dom_sf"/>
</dbReference>
<evidence type="ECO:0000313" key="3">
    <source>
        <dbReference type="Proteomes" id="UP000747110"/>
    </source>
</evidence>
<feature type="region of interest" description="Disordered" evidence="1">
    <location>
        <begin position="741"/>
        <end position="870"/>
    </location>
</feature>
<sequence>MPSLPTLWDPAGAVDKLPQPFRMIDKILADIVEQVVDLIGKREQQRKLEEAAKVNLTFAPHAVMEVPPETCIFKPLGIAGIAVVALPDGELRVYSARDASTTFSDRTHTSTITAIEAGLVVSTSGRLLAAASRTTLSLHEVDIKTCELTLLASIALPTDPDDTSAPVRLYWSDTLGHLAVCYGSGAVALYGVSLPAPNVSRDGLEVLMVMHLHNFGTTRLRELMRIPLAAVKAFCLGSACVGRSQLVWQQQHRPDKGAHADRYHKSARGAYVWWEGASRLLLIDIAAATATATDSTIRPSPVNATNGTPDVEPASGAAAMKSSTGKTVSTRGGGGIPTGPPPSQTDLSVALSSPVTASAPPPGEPAGPPRTPQVAPLMRDWLLPYNITAAAATGDRKTLAWGLADGSVVLWDDRAGCATKVLPRLRGAITALAWVNGVAHKLMCTSAEGDIFIADIIKPEDSSQKPHEFPQAIHAIHFLANEPFALCVCRGHTSSEGELAAGKTGASSGSGEGSGGLESLGGSGGGGGANVLGAKAVRPRIIWYNVLEEKPVAELMGPQAGQSFGLACCVPPPPPPSPPTPPPEAAMMPTSSAAGSQAASRSGTPEPGAAPASLGNGSSPGVRQAVLAAVAAMGANVQLGPRLVPVPLSIPAGHVVSYPALAVTDTYLVVGGDLVDKIVHSNFADADAVPQRVLLLYMYKVDALLRHLLPDDEAHSRLGRVVLDRLLADLEAPKVNKRKGKRVTLDVEDPDTPKLPSSMRKPDPFESGAPRPAGRSANRHITFGSTPEELFDDARKVPKETKVFPKETKKGLKMGPEDPVLANKDRRGPDGKPRLAPLGLEKAREAPPPFAERSQSPPWHHTNPLARIHPDWEEAPVLIRIMERIGSKGGGRKRRDKRLDTLTGELMAKFSKEAGAKPNLLVT</sequence>
<evidence type="ECO:0000256" key="1">
    <source>
        <dbReference type="SAM" id="MobiDB-lite"/>
    </source>
</evidence>
<feature type="region of interest" description="Disordered" evidence="1">
    <location>
        <begin position="498"/>
        <end position="522"/>
    </location>
</feature>
<feature type="compositionally biased region" description="Pro residues" evidence="1">
    <location>
        <begin position="570"/>
        <end position="584"/>
    </location>
</feature>
<accession>A0A8J4CPP7</accession>
<dbReference type="EMBL" id="BNCP01000039">
    <property type="protein sequence ID" value="GIL87489.1"/>
    <property type="molecule type" value="Genomic_DNA"/>
</dbReference>
<evidence type="ECO:0000313" key="2">
    <source>
        <dbReference type="EMBL" id="GIL87489.1"/>
    </source>
</evidence>
<keyword evidence="3" id="KW-1185">Reference proteome</keyword>
<feature type="compositionally biased region" description="Low complexity" evidence="1">
    <location>
        <begin position="585"/>
        <end position="603"/>
    </location>
</feature>
<dbReference type="PANTHER" id="PTHR12219">
    <property type="entry name" value="NADH-UBIQUINONE OXIDOREDUCTASE"/>
    <property type="match status" value="1"/>
</dbReference>
<dbReference type="Proteomes" id="UP000747110">
    <property type="component" value="Unassembled WGS sequence"/>
</dbReference>
<feature type="compositionally biased region" description="Basic and acidic residues" evidence="1">
    <location>
        <begin position="792"/>
        <end position="810"/>
    </location>
</feature>
<dbReference type="AlphaFoldDB" id="A0A8J4CPP7"/>
<feature type="compositionally biased region" description="Polar residues" evidence="1">
    <location>
        <begin position="321"/>
        <end position="330"/>
    </location>
</feature>
<dbReference type="InterPro" id="IPR015943">
    <property type="entry name" value="WD40/YVTN_repeat-like_dom_sf"/>
</dbReference>
<proteinExistence type="predicted"/>
<dbReference type="Gene3D" id="2.130.10.10">
    <property type="entry name" value="YVTN repeat-like/Quinoprotein amine dehydrogenase"/>
    <property type="match status" value="1"/>
</dbReference>
<feature type="compositionally biased region" description="Gly residues" evidence="1">
    <location>
        <begin position="508"/>
        <end position="522"/>
    </location>
</feature>
<feature type="compositionally biased region" description="Pro residues" evidence="1">
    <location>
        <begin position="359"/>
        <end position="371"/>
    </location>
</feature>
<feature type="compositionally biased region" description="Polar residues" evidence="1">
    <location>
        <begin position="296"/>
        <end position="308"/>
    </location>
</feature>
<dbReference type="PANTHER" id="PTHR12219:SF8">
    <property type="entry name" value="NADH DEHYDROGENASE [UBIQUINONE] IRON-SULFUR PROTEIN 4, MITOCHONDRIAL"/>
    <property type="match status" value="1"/>
</dbReference>
<gene>
    <name evidence="2" type="ORF">Vretifemale_15470</name>
</gene>
<dbReference type="SUPFAM" id="SSF50978">
    <property type="entry name" value="WD40 repeat-like"/>
    <property type="match status" value="1"/>
</dbReference>
<organism evidence="2 3">
    <name type="scientific">Volvox reticuliferus</name>
    <dbReference type="NCBI Taxonomy" id="1737510"/>
    <lineage>
        <taxon>Eukaryota</taxon>
        <taxon>Viridiplantae</taxon>
        <taxon>Chlorophyta</taxon>
        <taxon>core chlorophytes</taxon>
        <taxon>Chlorophyceae</taxon>
        <taxon>CS clade</taxon>
        <taxon>Chlamydomonadales</taxon>
        <taxon>Volvocaceae</taxon>
        <taxon>Volvox</taxon>
    </lineage>
</organism>
<comment type="caution">
    <text evidence="2">The sequence shown here is derived from an EMBL/GenBank/DDBJ whole genome shotgun (WGS) entry which is preliminary data.</text>
</comment>
<reference evidence="2" key="1">
    <citation type="journal article" date="2021" name="Proc. Natl. Acad. Sci. U.S.A.">
        <title>Three genomes in the algal genus Volvox reveal the fate of a haploid sex-determining region after a transition to homothallism.</title>
        <authorList>
            <person name="Yamamoto K."/>
            <person name="Hamaji T."/>
            <person name="Kawai-Toyooka H."/>
            <person name="Matsuzaki R."/>
            <person name="Takahashi F."/>
            <person name="Nishimura Y."/>
            <person name="Kawachi M."/>
            <person name="Noguchi H."/>
            <person name="Minakuchi Y."/>
            <person name="Umen J.G."/>
            <person name="Toyoda A."/>
            <person name="Nozaki H."/>
        </authorList>
    </citation>
    <scope>NUCLEOTIDE SEQUENCE</scope>
    <source>
        <strain evidence="2">NIES-3786</strain>
    </source>
</reference>
<name>A0A8J4CPP7_9CHLO</name>
<feature type="region of interest" description="Disordered" evidence="1">
    <location>
        <begin position="296"/>
        <end position="372"/>
    </location>
</feature>
<dbReference type="InterPro" id="IPR006885">
    <property type="entry name" value="NADH_UbQ_FeS_4_mit-like"/>
</dbReference>
<dbReference type="OrthoDB" id="547231at2759"/>
<feature type="region of interest" description="Disordered" evidence="1">
    <location>
        <begin position="567"/>
        <end position="617"/>
    </location>
</feature>
<feature type="compositionally biased region" description="Basic and acidic residues" evidence="1">
    <location>
        <begin position="823"/>
        <end position="833"/>
    </location>
</feature>
<dbReference type="GO" id="GO:0022900">
    <property type="term" value="P:electron transport chain"/>
    <property type="evidence" value="ECO:0007669"/>
    <property type="project" value="InterPro"/>
</dbReference>
<feature type="compositionally biased region" description="Polar residues" evidence="1">
    <location>
        <begin position="344"/>
        <end position="356"/>
    </location>
</feature>
<protein>
    <submittedName>
        <fullName evidence="2">Uncharacterized protein</fullName>
    </submittedName>
</protein>